<keyword evidence="1" id="KW-0812">Transmembrane</keyword>
<accession>A0A9N9JLH5</accession>
<protein>
    <submittedName>
        <fullName evidence="2">18748_t:CDS:1</fullName>
    </submittedName>
</protein>
<dbReference type="AlphaFoldDB" id="A0A9N9JLH5"/>
<keyword evidence="1" id="KW-1133">Transmembrane helix</keyword>
<gene>
    <name evidence="2" type="ORF">AMORRO_LOCUS17639</name>
</gene>
<keyword evidence="1" id="KW-0472">Membrane</keyword>
<name>A0A9N9JLH5_9GLOM</name>
<evidence type="ECO:0000313" key="2">
    <source>
        <dbReference type="EMBL" id="CAG8785037.1"/>
    </source>
</evidence>
<evidence type="ECO:0000313" key="3">
    <source>
        <dbReference type="Proteomes" id="UP000789342"/>
    </source>
</evidence>
<feature type="non-terminal residue" evidence="2">
    <location>
        <position position="156"/>
    </location>
</feature>
<keyword evidence="3" id="KW-1185">Reference proteome</keyword>
<organism evidence="2 3">
    <name type="scientific">Acaulospora morrowiae</name>
    <dbReference type="NCBI Taxonomy" id="94023"/>
    <lineage>
        <taxon>Eukaryota</taxon>
        <taxon>Fungi</taxon>
        <taxon>Fungi incertae sedis</taxon>
        <taxon>Mucoromycota</taxon>
        <taxon>Glomeromycotina</taxon>
        <taxon>Glomeromycetes</taxon>
        <taxon>Diversisporales</taxon>
        <taxon>Acaulosporaceae</taxon>
        <taxon>Acaulospora</taxon>
    </lineage>
</organism>
<dbReference type="EMBL" id="CAJVPV010055879">
    <property type="protein sequence ID" value="CAG8785037.1"/>
    <property type="molecule type" value="Genomic_DNA"/>
</dbReference>
<feature type="non-terminal residue" evidence="2">
    <location>
        <position position="1"/>
    </location>
</feature>
<evidence type="ECO:0000256" key="1">
    <source>
        <dbReference type="SAM" id="Phobius"/>
    </source>
</evidence>
<proteinExistence type="predicted"/>
<dbReference type="Proteomes" id="UP000789342">
    <property type="component" value="Unassembled WGS sequence"/>
</dbReference>
<sequence length="156" mass="18572">TPSDEDVFVTHFPTFEAWIKKLGDRHEKMFHQEAPWDFAYALFLLTFGSIWNLGNDKEISGENKHEEGMKKLSEPFRELSETVVPDIESQTLEHKIKKLQESIQHIDSSWHDSSRELTIKEFYKVLKERNVTRKKIVCLENHERYIEPIEEEIQEL</sequence>
<comment type="caution">
    <text evidence="2">The sequence shown here is derived from an EMBL/GenBank/DDBJ whole genome shotgun (WGS) entry which is preliminary data.</text>
</comment>
<feature type="transmembrane region" description="Helical" evidence="1">
    <location>
        <begin position="38"/>
        <end position="54"/>
    </location>
</feature>
<reference evidence="2" key="1">
    <citation type="submission" date="2021-06" db="EMBL/GenBank/DDBJ databases">
        <authorList>
            <person name="Kallberg Y."/>
            <person name="Tangrot J."/>
            <person name="Rosling A."/>
        </authorList>
    </citation>
    <scope>NUCLEOTIDE SEQUENCE</scope>
    <source>
        <strain evidence="2">CL551</strain>
    </source>
</reference>